<sequence length="814" mass="86509">MTSETTYREKGRAVVLAALMVMSVVAMSAAFAGGVAAKQPASATNDVVYTSPDGDGGLDGDDLWLGQEVTVGEFTDQSGFEIHSGLSGSDNYVTTVKVGDDNMGTFEVNADDFETGEPYHIQTDGNTWNDTEFWVESENLNVEFTRDTVSSDDEAVPITFESERDAQWVNVTSDNLETSELERLFADSETNDGTVALDVAIEDGDSTELTADFSNADLDAGEYNLTFDVTDSAASDTATVEVTDSRLDYAFTDVEQTTQGEIANITVDVAEGSTPVITFGGTEYGYATHAELTNVEEEEVVVQFDTHDVHDNPWSVHEDSDAEIAESDTSVYTADGFDPEDPLPSYNWDLSIGDELDSSSSDDYDLANEHDRDRLVVQDRAEIGDVTTSTAPESDTLETVDDFEDTTVTETNTIAEGDHLIVSVEDFGAEGLIEDIANDGSSLEGALTSEGIFVELTEQNSGPIGTATAWNSSTLTENDDDESLELTGITVDEYSGDLILKVDVPEGAKELETGETYDFSFNVTQANTYVDDEDETFGHESTISIEDREVEWDAIESLPAAEDATATGTTTVAPGTELSAEADSPTDQGGFVQVADAVVTAGDDGNHQFAAEFDLSEETPGSTFDLYVEDRYDSSVNDELTDVNLTAADEPVVAIDVSGDAPSAVNVDEDATLDVTVTNNGDATETVDYHIDVNDDTVVSDELELEAGQEFTDSYEFDTSEAGDLVWNVHANDASDSGTLTVEEESTDDTGDDSGSDDSGSDDSGSDDSGSDDSGSDDSGSDGDDGEDGTPGFGVSVAAVALLAAALLALRRDN</sequence>
<dbReference type="NCBIfam" id="TIGR04126">
    <property type="entry name" value="PGF_CTERM"/>
    <property type="match status" value="1"/>
</dbReference>
<evidence type="ECO:0000256" key="11">
    <source>
        <dbReference type="ARBA" id="ARBA00023136"/>
    </source>
</evidence>
<evidence type="ECO:0000256" key="10">
    <source>
        <dbReference type="ARBA" id="ARBA00022989"/>
    </source>
</evidence>
<evidence type="ECO:0000256" key="6">
    <source>
        <dbReference type="ARBA" id="ARBA00022525"/>
    </source>
</evidence>
<dbReference type="NCBIfam" id="NF045517">
    <property type="entry name" value="halo_surf_dom"/>
    <property type="match status" value="1"/>
</dbReference>
<organism evidence="15 16">
    <name type="scientific">Natrinema salifodinae</name>
    <dbReference type="NCBI Taxonomy" id="1202768"/>
    <lineage>
        <taxon>Archaea</taxon>
        <taxon>Methanobacteriati</taxon>
        <taxon>Methanobacteriota</taxon>
        <taxon>Stenosarchaea group</taxon>
        <taxon>Halobacteria</taxon>
        <taxon>Halobacteriales</taxon>
        <taxon>Natrialbaceae</taxon>
        <taxon>Natrinema</taxon>
    </lineage>
</organism>
<evidence type="ECO:0000259" key="14">
    <source>
        <dbReference type="Pfam" id="PF18204"/>
    </source>
</evidence>
<evidence type="ECO:0000313" key="15">
    <source>
        <dbReference type="EMBL" id="SEW10203.1"/>
    </source>
</evidence>
<dbReference type="NCBIfam" id="TIGR04207">
    <property type="entry name" value="halo_sig_pep"/>
    <property type="match status" value="1"/>
</dbReference>
<dbReference type="RefSeq" id="WP_074854708.1">
    <property type="nucleotide sequence ID" value="NZ_FOIS01000003.1"/>
</dbReference>
<evidence type="ECO:0000256" key="13">
    <source>
        <dbReference type="SAM" id="MobiDB-lite"/>
    </source>
</evidence>
<dbReference type="Pfam" id="PF18204">
    <property type="entry name" value="PGF-CTERM"/>
    <property type="match status" value="1"/>
</dbReference>
<keyword evidence="12" id="KW-0325">Glycoprotein</keyword>
<name>A0A1I0P7M3_9EURY</name>
<evidence type="ECO:0000256" key="8">
    <source>
        <dbReference type="ARBA" id="ARBA00022692"/>
    </source>
</evidence>
<reference evidence="16" key="1">
    <citation type="submission" date="2016-10" db="EMBL/GenBank/DDBJ databases">
        <authorList>
            <person name="Varghese N."/>
        </authorList>
    </citation>
    <scope>NUCLEOTIDE SEQUENCE [LARGE SCALE GENOMIC DNA]</scope>
    <source>
        <strain evidence="16">CGMCC 1.12284</strain>
    </source>
</reference>
<dbReference type="InterPro" id="IPR026452">
    <property type="entry name" value="Surf_glycop_sig_pep"/>
</dbReference>
<evidence type="ECO:0000313" key="16">
    <source>
        <dbReference type="Proteomes" id="UP000183275"/>
    </source>
</evidence>
<keyword evidence="6" id="KW-0964">Secreted</keyword>
<keyword evidence="5" id="KW-0134">Cell wall</keyword>
<dbReference type="OrthoDB" id="205643at2157"/>
<keyword evidence="10" id="KW-1133">Transmembrane helix</keyword>
<gene>
    <name evidence="15" type="ORF">SAMN05216285_2236</name>
</gene>
<evidence type="ECO:0000256" key="3">
    <source>
        <dbReference type="ARBA" id="ARBA00009327"/>
    </source>
</evidence>
<dbReference type="eggNOG" id="arCOG06273">
    <property type="taxonomic scope" value="Archaea"/>
</dbReference>
<comment type="subcellular location">
    <subcellularLocation>
        <location evidence="1">Cell membrane</location>
    </subcellularLocation>
    <subcellularLocation>
        <location evidence="2">Secreted</location>
        <location evidence="2">Cell wall</location>
        <location evidence="2">S-layer</location>
    </subcellularLocation>
</comment>
<dbReference type="InterPro" id="IPR026371">
    <property type="entry name" value="PGF_CTERM"/>
</dbReference>
<dbReference type="GO" id="GO:0030115">
    <property type="term" value="C:S-layer"/>
    <property type="evidence" value="ECO:0007669"/>
    <property type="project" value="UniProtKB-SubCell"/>
</dbReference>
<keyword evidence="7" id="KW-0701">S-layer</keyword>
<feature type="compositionally biased region" description="Acidic residues" evidence="13">
    <location>
        <begin position="742"/>
        <end position="788"/>
    </location>
</feature>
<dbReference type="EMBL" id="FOIS01000003">
    <property type="protein sequence ID" value="SEW10203.1"/>
    <property type="molecule type" value="Genomic_DNA"/>
</dbReference>
<protein>
    <submittedName>
        <fullName evidence="15">PGF-CTERM protein/surface glycoprotein</fullName>
    </submittedName>
</protein>
<feature type="region of interest" description="Disordered" evidence="13">
    <location>
        <begin position="736"/>
        <end position="793"/>
    </location>
</feature>
<proteinExistence type="inferred from homology"/>
<feature type="domain" description="PGF-CTERM archaeal protein-sorting signal" evidence="14">
    <location>
        <begin position="790"/>
        <end position="812"/>
    </location>
</feature>
<dbReference type="Proteomes" id="UP000183275">
    <property type="component" value="Unassembled WGS sequence"/>
</dbReference>
<evidence type="ECO:0000256" key="2">
    <source>
        <dbReference type="ARBA" id="ARBA00004237"/>
    </source>
</evidence>
<evidence type="ECO:0000256" key="12">
    <source>
        <dbReference type="ARBA" id="ARBA00023180"/>
    </source>
</evidence>
<dbReference type="GO" id="GO:0005886">
    <property type="term" value="C:plasma membrane"/>
    <property type="evidence" value="ECO:0007669"/>
    <property type="project" value="UniProtKB-SubCell"/>
</dbReference>
<evidence type="ECO:0000256" key="5">
    <source>
        <dbReference type="ARBA" id="ARBA00022512"/>
    </source>
</evidence>
<evidence type="ECO:0000256" key="7">
    <source>
        <dbReference type="ARBA" id="ARBA00022601"/>
    </source>
</evidence>
<evidence type="ECO:0000256" key="9">
    <source>
        <dbReference type="ARBA" id="ARBA00022729"/>
    </source>
</evidence>
<comment type="similarity">
    <text evidence="3">Belongs to the halobacterial S-layer protein family.</text>
</comment>
<evidence type="ECO:0000256" key="4">
    <source>
        <dbReference type="ARBA" id="ARBA00022475"/>
    </source>
</evidence>
<keyword evidence="9" id="KW-0732">Signal</keyword>
<accession>A0A1I0P7M3</accession>
<keyword evidence="4" id="KW-1003">Cell membrane</keyword>
<keyword evidence="16" id="KW-1185">Reference proteome</keyword>
<dbReference type="AlphaFoldDB" id="A0A1I0P7M3"/>
<evidence type="ECO:0000256" key="1">
    <source>
        <dbReference type="ARBA" id="ARBA00004236"/>
    </source>
</evidence>
<keyword evidence="11" id="KW-0472">Membrane</keyword>
<keyword evidence="8" id="KW-0812">Transmembrane</keyword>